<proteinExistence type="predicted"/>
<name>A0A7S8E7C9_9CHLR</name>
<reference evidence="1 2" key="1">
    <citation type="submission" date="2020-02" db="EMBL/GenBank/DDBJ databases">
        <authorList>
            <person name="Zheng R.K."/>
            <person name="Sun C.M."/>
        </authorList>
    </citation>
    <scope>NUCLEOTIDE SEQUENCE [LARGE SCALE GENOMIC DNA]</scope>
    <source>
        <strain evidence="2">rifampicinis</strain>
    </source>
</reference>
<sequence>MLSGDTLLIRTEGVKKTVVEYRKGQKTGVYLEGSKTALRIPLPPLLMIRTTSEDRNPNYAVYAVKRKPKSLDVALFQAPLPNVFNSGSICWGTVQRVSDNALSGASLTEDWAMLLGSPFGDHACSGKSKTHRSDIRQKLIELETKSARRYPTSDLIPTNKTLAQILGDKS</sequence>
<evidence type="ECO:0000313" key="1">
    <source>
        <dbReference type="EMBL" id="QPC81694.1"/>
    </source>
</evidence>
<gene>
    <name evidence="1" type="ORF">G4Y79_18665</name>
</gene>
<protein>
    <submittedName>
        <fullName evidence="1">Uncharacterized protein</fullName>
    </submittedName>
</protein>
<accession>A0A7S8E7C9</accession>
<evidence type="ECO:0000313" key="2">
    <source>
        <dbReference type="Proteomes" id="UP000594468"/>
    </source>
</evidence>
<dbReference type="Pfam" id="PF14460">
    <property type="entry name" value="Prok-E2_D"/>
    <property type="match status" value="1"/>
</dbReference>
<dbReference type="AlphaFoldDB" id="A0A7S8E7C9"/>
<organism evidence="1 2">
    <name type="scientific">Phototrophicus methaneseepsis</name>
    <dbReference type="NCBI Taxonomy" id="2710758"/>
    <lineage>
        <taxon>Bacteria</taxon>
        <taxon>Bacillati</taxon>
        <taxon>Chloroflexota</taxon>
        <taxon>Candidatus Thermofontia</taxon>
        <taxon>Phototrophicales</taxon>
        <taxon>Phototrophicaceae</taxon>
        <taxon>Phototrophicus</taxon>
    </lineage>
</organism>
<dbReference type="EMBL" id="CP062983">
    <property type="protein sequence ID" value="QPC81694.1"/>
    <property type="molecule type" value="Genomic_DNA"/>
</dbReference>
<dbReference type="Proteomes" id="UP000594468">
    <property type="component" value="Chromosome"/>
</dbReference>
<dbReference type="KEGG" id="pmet:G4Y79_18665"/>
<dbReference type="InterPro" id="IPR032787">
    <property type="entry name" value="Prok-E2_D"/>
</dbReference>
<keyword evidence="2" id="KW-1185">Reference proteome</keyword>